<dbReference type="PANTHER" id="PTHR10013:SF0">
    <property type="entry name" value="GENERAL VESICULAR TRANSPORT FACTOR P115"/>
    <property type="match status" value="1"/>
</dbReference>
<dbReference type="EMBL" id="SDMP01000015">
    <property type="protein sequence ID" value="RYR09076.1"/>
    <property type="molecule type" value="Genomic_DNA"/>
</dbReference>
<dbReference type="InterPro" id="IPR011989">
    <property type="entry name" value="ARM-like"/>
</dbReference>
<dbReference type="GO" id="GO:0048211">
    <property type="term" value="P:Golgi vesicle docking"/>
    <property type="evidence" value="ECO:0007669"/>
    <property type="project" value="TreeGrafter"/>
</dbReference>
<dbReference type="InterPro" id="IPR024095">
    <property type="entry name" value="Vesicle_P115"/>
</dbReference>
<dbReference type="GO" id="GO:0006886">
    <property type="term" value="P:intracellular protein transport"/>
    <property type="evidence" value="ECO:0007669"/>
    <property type="project" value="TreeGrafter"/>
</dbReference>
<gene>
    <name evidence="1" type="ORF">Ahy_B05g077138</name>
</gene>
<evidence type="ECO:0008006" key="3">
    <source>
        <dbReference type="Google" id="ProtNLM"/>
    </source>
</evidence>
<sequence length="90" mass="10038">MKIDLGSGYKTIAGFLFKFQEAILNIPCGITRLMDMFMDREVIRNEALLLLTHLTHEVGDIQKIVIFKGAFEKILSIIRGKANSDGGVIV</sequence>
<dbReference type="Gene3D" id="1.25.10.10">
    <property type="entry name" value="Leucine-rich Repeat Variant"/>
    <property type="match status" value="1"/>
</dbReference>
<evidence type="ECO:0000313" key="2">
    <source>
        <dbReference type="Proteomes" id="UP000289738"/>
    </source>
</evidence>
<accession>A0A444Z4Q6</accession>
<dbReference type="GO" id="GO:0012507">
    <property type="term" value="C:ER to Golgi transport vesicle membrane"/>
    <property type="evidence" value="ECO:0007669"/>
    <property type="project" value="TreeGrafter"/>
</dbReference>
<evidence type="ECO:0000313" key="1">
    <source>
        <dbReference type="EMBL" id="RYR09076.1"/>
    </source>
</evidence>
<dbReference type="GO" id="GO:0005783">
    <property type="term" value="C:endoplasmic reticulum"/>
    <property type="evidence" value="ECO:0007669"/>
    <property type="project" value="TreeGrafter"/>
</dbReference>
<organism evidence="1 2">
    <name type="scientific">Arachis hypogaea</name>
    <name type="common">Peanut</name>
    <dbReference type="NCBI Taxonomy" id="3818"/>
    <lineage>
        <taxon>Eukaryota</taxon>
        <taxon>Viridiplantae</taxon>
        <taxon>Streptophyta</taxon>
        <taxon>Embryophyta</taxon>
        <taxon>Tracheophyta</taxon>
        <taxon>Spermatophyta</taxon>
        <taxon>Magnoliopsida</taxon>
        <taxon>eudicotyledons</taxon>
        <taxon>Gunneridae</taxon>
        <taxon>Pentapetalae</taxon>
        <taxon>rosids</taxon>
        <taxon>fabids</taxon>
        <taxon>Fabales</taxon>
        <taxon>Fabaceae</taxon>
        <taxon>Papilionoideae</taxon>
        <taxon>50 kb inversion clade</taxon>
        <taxon>dalbergioids sensu lato</taxon>
        <taxon>Dalbergieae</taxon>
        <taxon>Pterocarpus clade</taxon>
        <taxon>Arachis</taxon>
    </lineage>
</organism>
<proteinExistence type="predicted"/>
<dbReference type="GO" id="GO:0061025">
    <property type="term" value="P:membrane fusion"/>
    <property type="evidence" value="ECO:0007669"/>
    <property type="project" value="TreeGrafter"/>
</dbReference>
<dbReference type="AlphaFoldDB" id="A0A444Z4Q6"/>
<keyword evidence="2" id="KW-1185">Reference proteome</keyword>
<protein>
    <recommendedName>
        <fullName evidence="3">Clathrin/coatomer adaptor adaptin-like N-terminal domain-containing protein</fullName>
    </recommendedName>
</protein>
<name>A0A444Z4Q6_ARAHY</name>
<dbReference type="STRING" id="3818.A0A444Z4Q6"/>
<dbReference type="GO" id="GO:0006888">
    <property type="term" value="P:endoplasmic reticulum to Golgi vesicle-mediated transport"/>
    <property type="evidence" value="ECO:0007669"/>
    <property type="project" value="TreeGrafter"/>
</dbReference>
<dbReference type="GO" id="GO:0005795">
    <property type="term" value="C:Golgi stack"/>
    <property type="evidence" value="ECO:0007669"/>
    <property type="project" value="TreeGrafter"/>
</dbReference>
<dbReference type="PANTHER" id="PTHR10013">
    <property type="entry name" value="GENERAL VESICULAR TRANSPORT FACTOR P115"/>
    <property type="match status" value="1"/>
</dbReference>
<reference evidence="1 2" key="1">
    <citation type="submission" date="2019-01" db="EMBL/GenBank/DDBJ databases">
        <title>Sequencing of cultivated peanut Arachis hypogaea provides insights into genome evolution and oil improvement.</title>
        <authorList>
            <person name="Chen X."/>
        </authorList>
    </citation>
    <scope>NUCLEOTIDE SEQUENCE [LARGE SCALE GENOMIC DNA]</scope>
    <source>
        <strain evidence="2">cv. Fuhuasheng</strain>
        <tissue evidence="1">Leaves</tissue>
    </source>
</reference>
<comment type="caution">
    <text evidence="1">The sequence shown here is derived from an EMBL/GenBank/DDBJ whole genome shotgun (WGS) entry which is preliminary data.</text>
</comment>
<dbReference type="Proteomes" id="UP000289738">
    <property type="component" value="Chromosome B05"/>
</dbReference>